<dbReference type="GO" id="GO:0006281">
    <property type="term" value="P:DNA repair"/>
    <property type="evidence" value="ECO:0007669"/>
    <property type="project" value="UniProtKB-UniRule"/>
</dbReference>
<dbReference type="EMBL" id="LLXI01004158">
    <property type="protein sequence ID" value="PKY60324.1"/>
    <property type="molecule type" value="Genomic_DNA"/>
</dbReference>
<comment type="function">
    <text evidence="7">Component of the SMC5-SMC6 complex, that promotes sister chromatid alignment after DNA damage and facilitates double-stranded DNA breaks (DSBs) repair via homologous recombination between sister chromatids.</text>
</comment>
<organism evidence="11 12">
    <name type="scientific">Rhizophagus irregularis</name>
    <dbReference type="NCBI Taxonomy" id="588596"/>
    <lineage>
        <taxon>Eukaryota</taxon>
        <taxon>Fungi</taxon>
        <taxon>Fungi incertae sedis</taxon>
        <taxon>Mucoromycota</taxon>
        <taxon>Glomeromycotina</taxon>
        <taxon>Glomeromycetes</taxon>
        <taxon>Glomerales</taxon>
        <taxon>Glomeraceae</taxon>
        <taxon>Rhizophagus</taxon>
    </lineage>
</organism>
<comment type="similarity">
    <text evidence="2 7">Belongs to the NSE4 family.</text>
</comment>
<evidence type="ECO:0000256" key="6">
    <source>
        <dbReference type="ARBA" id="ARBA00023242"/>
    </source>
</evidence>
<gene>
    <name evidence="11" type="ORF">RhiirA4_364104</name>
</gene>
<dbReference type="Pfam" id="PF08743">
    <property type="entry name" value="Nse4_C"/>
    <property type="match status" value="1"/>
</dbReference>
<feature type="domain" description="Nse4/EID protein Nse3/MAGE-binding" evidence="10">
    <location>
        <begin position="1"/>
        <end position="32"/>
    </location>
</feature>
<keyword evidence="6 7" id="KW-0539">Nucleus</keyword>
<dbReference type="InterPro" id="IPR014854">
    <property type="entry name" value="Nse4_C"/>
</dbReference>
<evidence type="ECO:0000313" key="12">
    <source>
        <dbReference type="Proteomes" id="UP000234323"/>
    </source>
</evidence>
<sequence>MKLDNNSFDIDSFILKLTTFMGGRQMDNDSDEHLELNWEAVGRLASRFTNRIPTSKLGLLSIETKKREKRIRHSSNKDKDSLKEPEQLKEKDIERQENETTRNVKMVFDLLGERQSINFFEFIINPESFGQTVENLFYLSFLICDDKVNIDDDSG</sequence>
<evidence type="ECO:0000256" key="5">
    <source>
        <dbReference type="ARBA" id="ARBA00023204"/>
    </source>
</evidence>
<name>A0A2I1HN71_9GLOM</name>
<accession>A0A2I1HN71</accession>
<dbReference type="VEuPathDB" id="FungiDB:RhiirA1_411823"/>
<keyword evidence="4 7" id="KW-0233">DNA recombination</keyword>
<evidence type="ECO:0000256" key="4">
    <source>
        <dbReference type="ARBA" id="ARBA00023172"/>
    </source>
</evidence>
<feature type="domain" description="Non-structural maintenance of chromosome element 4 C-terminal" evidence="9">
    <location>
        <begin position="117"/>
        <end position="153"/>
    </location>
</feature>
<evidence type="ECO:0000259" key="9">
    <source>
        <dbReference type="Pfam" id="PF08743"/>
    </source>
</evidence>
<dbReference type="AlphaFoldDB" id="A0A2I1HN71"/>
<feature type="compositionally biased region" description="Basic and acidic residues" evidence="8">
    <location>
        <begin position="75"/>
        <end position="96"/>
    </location>
</feature>
<comment type="subcellular location">
    <subcellularLocation>
        <location evidence="1 7">Nucleus</location>
    </subcellularLocation>
</comment>
<dbReference type="GO" id="GO:0030915">
    <property type="term" value="C:Smc5-Smc6 complex"/>
    <property type="evidence" value="ECO:0007669"/>
    <property type="project" value="UniProtKB-UniRule"/>
</dbReference>
<evidence type="ECO:0000256" key="7">
    <source>
        <dbReference type="RuleBase" id="RU365071"/>
    </source>
</evidence>
<comment type="caution">
    <text evidence="11">The sequence shown here is derived from an EMBL/GenBank/DDBJ whole genome shotgun (WGS) entry which is preliminary data.</text>
</comment>
<proteinExistence type="inferred from homology"/>
<keyword evidence="5 7" id="KW-0234">DNA repair</keyword>
<dbReference type="Proteomes" id="UP000234323">
    <property type="component" value="Unassembled WGS sequence"/>
</dbReference>
<evidence type="ECO:0000259" key="10">
    <source>
        <dbReference type="Pfam" id="PF15412"/>
    </source>
</evidence>
<evidence type="ECO:0000256" key="3">
    <source>
        <dbReference type="ARBA" id="ARBA00022763"/>
    </source>
</evidence>
<dbReference type="PANTHER" id="PTHR16140">
    <property type="entry name" value="NON-STRUCTURAL MAINTENANCE OF CHROMOSOMES ELEMENT 4"/>
    <property type="match status" value="1"/>
</dbReference>
<dbReference type="GO" id="GO:0005634">
    <property type="term" value="C:nucleus"/>
    <property type="evidence" value="ECO:0007669"/>
    <property type="project" value="UniProtKB-SubCell"/>
</dbReference>
<dbReference type="InterPro" id="IPR029225">
    <property type="entry name" value="Nse4_Nse3-bd"/>
</dbReference>
<dbReference type="Pfam" id="PF15412">
    <property type="entry name" value="Nse4-Nse3_bdg"/>
    <property type="match status" value="1"/>
</dbReference>
<dbReference type="VEuPathDB" id="FungiDB:FUN_021335"/>
<feature type="region of interest" description="Disordered" evidence="8">
    <location>
        <begin position="66"/>
        <end position="96"/>
    </location>
</feature>
<evidence type="ECO:0000256" key="1">
    <source>
        <dbReference type="ARBA" id="ARBA00004123"/>
    </source>
</evidence>
<reference evidence="11 12" key="1">
    <citation type="submission" date="2015-10" db="EMBL/GenBank/DDBJ databases">
        <title>Genome analyses suggest a sexual origin of heterokaryosis in a supposedly ancient asexual fungus.</title>
        <authorList>
            <person name="Ropars J."/>
            <person name="Sedzielewska K."/>
            <person name="Noel J."/>
            <person name="Charron P."/>
            <person name="Farinelli L."/>
            <person name="Marton T."/>
            <person name="Kruger M."/>
            <person name="Pelin A."/>
            <person name="Brachmann A."/>
            <person name="Corradi N."/>
        </authorList>
    </citation>
    <scope>NUCLEOTIDE SEQUENCE [LARGE SCALE GENOMIC DNA]</scope>
    <source>
        <strain evidence="11 12">A4</strain>
    </source>
</reference>
<dbReference type="PANTHER" id="PTHR16140:SF0">
    <property type="entry name" value="NON-STRUCTURAL MAINTENANCE OF CHROMOSOMES ELEMENT 4"/>
    <property type="match status" value="1"/>
</dbReference>
<keyword evidence="3 7" id="KW-0227">DNA damage</keyword>
<dbReference type="GO" id="GO:0006310">
    <property type="term" value="P:DNA recombination"/>
    <property type="evidence" value="ECO:0007669"/>
    <property type="project" value="UniProtKB-UniRule"/>
</dbReference>
<dbReference type="InterPro" id="IPR027786">
    <property type="entry name" value="Nse4/EID"/>
</dbReference>
<protein>
    <recommendedName>
        <fullName evidence="7">Non-structural maintenance of chromosomes element 4</fullName>
    </recommendedName>
</protein>
<evidence type="ECO:0000256" key="2">
    <source>
        <dbReference type="ARBA" id="ARBA00008997"/>
    </source>
</evidence>
<keyword evidence="12" id="KW-1185">Reference proteome</keyword>
<comment type="subunit">
    <text evidence="7">Component of the SMC5-SMC6 complex.</text>
</comment>
<dbReference type="VEuPathDB" id="FungiDB:RhiirFUN_003176"/>
<evidence type="ECO:0000313" key="11">
    <source>
        <dbReference type="EMBL" id="PKY60324.1"/>
    </source>
</evidence>
<evidence type="ECO:0000256" key="8">
    <source>
        <dbReference type="SAM" id="MobiDB-lite"/>
    </source>
</evidence>